<protein>
    <submittedName>
        <fullName evidence="1">Uncharacterized protein</fullName>
    </submittedName>
</protein>
<name>A0ABT4BWC1_9FIRM</name>
<proteinExistence type="predicted"/>
<evidence type="ECO:0000313" key="1">
    <source>
        <dbReference type="EMBL" id="MCY1715205.1"/>
    </source>
</evidence>
<evidence type="ECO:0000313" key="2">
    <source>
        <dbReference type="Proteomes" id="UP001082703"/>
    </source>
</evidence>
<keyword evidence="2" id="KW-1185">Reference proteome</keyword>
<accession>A0ABT4BWC1</accession>
<comment type="caution">
    <text evidence="1">The sequence shown here is derived from an EMBL/GenBank/DDBJ whole genome shotgun (WGS) entry which is preliminary data.</text>
</comment>
<dbReference type="Proteomes" id="UP001082703">
    <property type="component" value="Unassembled WGS sequence"/>
</dbReference>
<dbReference type="RefSeq" id="WP_268059242.1">
    <property type="nucleotide sequence ID" value="NZ_JAPOHA010000018.1"/>
</dbReference>
<reference evidence="1 2" key="1">
    <citation type="submission" date="2022-11" db="EMBL/GenBank/DDBJ databases">
        <authorList>
            <person name="Caiyu Z."/>
        </authorList>
    </citation>
    <scope>NUCLEOTIDE SEQUENCE [LARGE SCALE GENOMIC DNA]</scope>
    <source>
        <strain evidence="1 2">YR-4</strain>
    </source>
</reference>
<organism evidence="1 2">
    <name type="scientific">Caproiciproducens galactitolivorans</name>
    <dbReference type="NCBI Taxonomy" id="642589"/>
    <lineage>
        <taxon>Bacteria</taxon>
        <taxon>Bacillati</taxon>
        <taxon>Bacillota</taxon>
        <taxon>Clostridia</taxon>
        <taxon>Eubacteriales</taxon>
        <taxon>Acutalibacteraceae</taxon>
        <taxon>Caproiciproducens</taxon>
    </lineage>
</organism>
<sequence>MAHTAGRYSIIEATVGYDYCFSAVYPLGSKWGQMVPTKAGGWQAAAGHSIFSPFYAA</sequence>
<dbReference type="EMBL" id="JAPOHA010000018">
    <property type="protein sequence ID" value="MCY1715205.1"/>
    <property type="molecule type" value="Genomic_DNA"/>
</dbReference>
<gene>
    <name evidence="1" type="ORF">OUY18_13200</name>
</gene>